<gene>
    <name evidence="5" type="ORF">OOA_16219</name>
</gene>
<organism evidence="5 6">
    <name type="scientific">Providencia burhodogranariea DSM 19968</name>
    <dbReference type="NCBI Taxonomy" id="1141662"/>
    <lineage>
        <taxon>Bacteria</taxon>
        <taxon>Pseudomonadati</taxon>
        <taxon>Pseudomonadota</taxon>
        <taxon>Gammaproteobacteria</taxon>
        <taxon>Enterobacterales</taxon>
        <taxon>Morganellaceae</taxon>
        <taxon>Providencia</taxon>
    </lineage>
</organism>
<dbReference type="InterPro" id="IPR036388">
    <property type="entry name" value="WH-like_DNA-bd_sf"/>
</dbReference>
<dbReference type="GO" id="GO:0006355">
    <property type="term" value="P:regulation of DNA-templated transcription"/>
    <property type="evidence" value="ECO:0007669"/>
    <property type="project" value="InterPro"/>
</dbReference>
<accession>K8W462</accession>
<dbReference type="CDD" id="cd06170">
    <property type="entry name" value="LuxR_C_like"/>
    <property type="match status" value="1"/>
</dbReference>
<dbReference type="Pfam" id="PF00196">
    <property type="entry name" value="GerE"/>
    <property type="match status" value="1"/>
</dbReference>
<dbReference type="Proteomes" id="UP000009336">
    <property type="component" value="Unassembled WGS sequence"/>
</dbReference>
<evidence type="ECO:0000256" key="3">
    <source>
        <dbReference type="ARBA" id="ARBA00023163"/>
    </source>
</evidence>
<dbReference type="PATRIC" id="fig|1141662.3.peg.3290"/>
<dbReference type="PANTHER" id="PTHR44688:SF16">
    <property type="entry name" value="DNA-BINDING TRANSCRIPTIONAL ACTIVATOR DEVR_DOSR"/>
    <property type="match status" value="1"/>
</dbReference>
<keyword evidence="6" id="KW-1185">Reference proteome</keyword>
<keyword evidence="3" id="KW-0804">Transcription</keyword>
<keyword evidence="1" id="KW-0805">Transcription regulation</keyword>
<dbReference type="PANTHER" id="PTHR44688">
    <property type="entry name" value="DNA-BINDING TRANSCRIPTIONAL ACTIVATOR DEVR_DOSR"/>
    <property type="match status" value="1"/>
</dbReference>
<protein>
    <recommendedName>
        <fullName evidence="4">HTH luxR-type domain-containing protein</fullName>
    </recommendedName>
</protein>
<dbReference type="PRINTS" id="PR00038">
    <property type="entry name" value="HTHLUXR"/>
</dbReference>
<dbReference type="EMBL" id="AKKL01000046">
    <property type="protein sequence ID" value="EKT55353.1"/>
    <property type="molecule type" value="Genomic_DNA"/>
</dbReference>
<reference evidence="5 6" key="1">
    <citation type="journal article" date="2012" name="BMC Genomics">
        <title>Comparative genomics of bacteria in the genus Providencia isolated from wild Drosophila melanogaster.</title>
        <authorList>
            <person name="Galac M.R."/>
            <person name="Lazzaro B.P."/>
        </authorList>
    </citation>
    <scope>NUCLEOTIDE SEQUENCE [LARGE SCALE GENOMIC DNA]</scope>
    <source>
        <strain evidence="5 6">DSM 19968</strain>
    </source>
</reference>
<dbReference type="Gene3D" id="1.10.10.10">
    <property type="entry name" value="Winged helix-like DNA-binding domain superfamily/Winged helix DNA-binding domain"/>
    <property type="match status" value="1"/>
</dbReference>
<sequence>MENYLEKLPDVIDSVATNQFYPNLLSWLSSFIAFDNAIVYSFEKNAPPRFLSKVERRNSDNINRIYQRGAYLMDPFYQALQKGIGSQVLTLKELVPKGFYHTDYYLNFYRKTGWCDEAGLILEIAPEKQLGIFFGNENSPFLSEKCSFTSLKEPFEIIRSMARLHKEVSPNDVSGHSRLTDMQTRFGLTPRECEVVELILEGNGSPQIAQSLFISLGTVKNHRKNIYQKLDINSQAELFNLLMNRQSFQISNHGSNIAGTAIRSTVLAI</sequence>
<keyword evidence="2" id="KW-0238">DNA-binding</keyword>
<dbReference type="InterPro" id="IPR000792">
    <property type="entry name" value="Tscrpt_reg_LuxR_C"/>
</dbReference>
<dbReference type="SUPFAM" id="SSF46894">
    <property type="entry name" value="C-terminal effector domain of the bipartite response regulators"/>
    <property type="match status" value="1"/>
</dbReference>
<dbReference type="STRING" id="1141662.OOA_16219"/>
<dbReference type="AlphaFoldDB" id="K8W462"/>
<evidence type="ECO:0000313" key="6">
    <source>
        <dbReference type="Proteomes" id="UP000009336"/>
    </source>
</evidence>
<dbReference type="HOGENOM" id="CLU_067793_0_0_6"/>
<dbReference type="RefSeq" id="WP_008913226.1">
    <property type="nucleotide sequence ID" value="NZ_KB233225.1"/>
</dbReference>
<evidence type="ECO:0000256" key="1">
    <source>
        <dbReference type="ARBA" id="ARBA00023015"/>
    </source>
</evidence>
<evidence type="ECO:0000259" key="4">
    <source>
        <dbReference type="PROSITE" id="PS50043"/>
    </source>
</evidence>
<evidence type="ECO:0000256" key="2">
    <source>
        <dbReference type="ARBA" id="ARBA00023125"/>
    </source>
</evidence>
<evidence type="ECO:0000313" key="5">
    <source>
        <dbReference type="EMBL" id="EKT55353.1"/>
    </source>
</evidence>
<dbReference type="InterPro" id="IPR016032">
    <property type="entry name" value="Sig_transdc_resp-reg_C-effctor"/>
</dbReference>
<feature type="domain" description="HTH luxR-type" evidence="4">
    <location>
        <begin position="181"/>
        <end position="246"/>
    </location>
</feature>
<comment type="caution">
    <text evidence="5">The sequence shown here is derived from an EMBL/GenBank/DDBJ whole genome shotgun (WGS) entry which is preliminary data.</text>
</comment>
<name>K8W462_9GAMM</name>
<dbReference type="PROSITE" id="PS50043">
    <property type="entry name" value="HTH_LUXR_2"/>
    <property type="match status" value="1"/>
</dbReference>
<dbReference type="PROSITE" id="PS00622">
    <property type="entry name" value="HTH_LUXR_1"/>
    <property type="match status" value="1"/>
</dbReference>
<dbReference type="eggNOG" id="COG2197">
    <property type="taxonomic scope" value="Bacteria"/>
</dbReference>
<dbReference type="OrthoDB" id="343383at2"/>
<proteinExistence type="predicted"/>
<dbReference type="GO" id="GO:0003677">
    <property type="term" value="F:DNA binding"/>
    <property type="evidence" value="ECO:0007669"/>
    <property type="project" value="UniProtKB-KW"/>
</dbReference>
<dbReference type="SMART" id="SM00421">
    <property type="entry name" value="HTH_LUXR"/>
    <property type="match status" value="1"/>
</dbReference>